<accession>A0ABP7CXA2</accession>
<protein>
    <recommendedName>
        <fullName evidence="3">DNA-binding protein</fullName>
    </recommendedName>
</protein>
<sequence>MPASSRPAGTACVTIADLPERGRLTTGGFVEFVRYPQSSGPPRFQASLVDRPAAPGGRRAAAPRLDLVWHGRSRVPGIVPGAWVRVRGAVSTVKGVPTMYDPHYEILASHRELVGTELPA</sequence>
<gene>
    <name evidence="1" type="ORF">GCM10022377_06150</name>
</gene>
<evidence type="ECO:0008006" key="3">
    <source>
        <dbReference type="Google" id="ProtNLM"/>
    </source>
</evidence>
<dbReference type="RefSeq" id="WP_344879783.1">
    <property type="nucleotide sequence ID" value="NZ_BAABCJ010000001.1"/>
</dbReference>
<reference evidence="2" key="1">
    <citation type="journal article" date="2019" name="Int. J. Syst. Evol. Microbiol.">
        <title>The Global Catalogue of Microorganisms (GCM) 10K type strain sequencing project: providing services to taxonomists for standard genome sequencing and annotation.</title>
        <authorList>
            <consortium name="The Broad Institute Genomics Platform"/>
            <consortium name="The Broad Institute Genome Sequencing Center for Infectious Disease"/>
            <person name="Wu L."/>
            <person name="Ma J."/>
        </authorList>
    </citation>
    <scope>NUCLEOTIDE SEQUENCE [LARGE SCALE GENOMIC DNA]</scope>
    <source>
        <strain evidence="2">JCM 16961</strain>
    </source>
</reference>
<dbReference type="EMBL" id="BAABCJ010000001">
    <property type="protein sequence ID" value="GAA3696135.1"/>
    <property type="molecule type" value="Genomic_DNA"/>
</dbReference>
<evidence type="ECO:0000313" key="2">
    <source>
        <dbReference type="Proteomes" id="UP001501536"/>
    </source>
</evidence>
<name>A0ABP7CXA2_9MICC</name>
<keyword evidence="2" id="KW-1185">Reference proteome</keyword>
<organism evidence="1 2">
    <name type="scientific">Zhihengliuella alba</name>
    <dbReference type="NCBI Taxonomy" id="547018"/>
    <lineage>
        <taxon>Bacteria</taxon>
        <taxon>Bacillati</taxon>
        <taxon>Actinomycetota</taxon>
        <taxon>Actinomycetes</taxon>
        <taxon>Micrococcales</taxon>
        <taxon>Micrococcaceae</taxon>
        <taxon>Zhihengliuella</taxon>
    </lineage>
</organism>
<proteinExistence type="predicted"/>
<dbReference type="Proteomes" id="UP001501536">
    <property type="component" value="Unassembled WGS sequence"/>
</dbReference>
<comment type="caution">
    <text evidence="1">The sequence shown here is derived from an EMBL/GenBank/DDBJ whole genome shotgun (WGS) entry which is preliminary data.</text>
</comment>
<evidence type="ECO:0000313" key="1">
    <source>
        <dbReference type="EMBL" id="GAA3696135.1"/>
    </source>
</evidence>